<dbReference type="InterPro" id="IPR050172">
    <property type="entry name" value="SsuD_RutA_monooxygenase"/>
</dbReference>
<feature type="domain" description="Luciferase-like" evidence="5">
    <location>
        <begin position="18"/>
        <end position="232"/>
    </location>
</feature>
<accession>A0ABW1T5D6</accession>
<dbReference type="EC" id="1.-.-.-" evidence="6"/>
<keyword evidence="4" id="KW-0503">Monooxygenase</keyword>
<name>A0ABW1T5D6_9ACTN</name>
<dbReference type="PANTHER" id="PTHR42847">
    <property type="entry name" value="ALKANESULFONATE MONOOXYGENASE"/>
    <property type="match status" value="1"/>
</dbReference>
<evidence type="ECO:0000313" key="6">
    <source>
        <dbReference type="EMBL" id="MFC6239290.1"/>
    </source>
</evidence>
<comment type="caution">
    <text evidence="6">The sequence shown here is derived from an EMBL/GenBank/DDBJ whole genome shotgun (WGS) entry which is preliminary data.</text>
</comment>
<dbReference type="InterPro" id="IPR019921">
    <property type="entry name" value="Lucif-like_OxRdtase_Rv2161c"/>
</dbReference>
<keyword evidence="7" id="KW-1185">Reference proteome</keyword>
<keyword evidence="3 6" id="KW-0560">Oxidoreductase</keyword>
<dbReference type="InterPro" id="IPR011251">
    <property type="entry name" value="Luciferase-like_dom"/>
</dbReference>
<evidence type="ECO:0000256" key="3">
    <source>
        <dbReference type="ARBA" id="ARBA00023002"/>
    </source>
</evidence>
<reference evidence="7" key="1">
    <citation type="journal article" date="2019" name="Int. J. Syst. Evol. Microbiol.">
        <title>The Global Catalogue of Microorganisms (GCM) 10K type strain sequencing project: providing services to taxonomists for standard genome sequencing and annotation.</title>
        <authorList>
            <consortium name="The Broad Institute Genomics Platform"/>
            <consortium name="The Broad Institute Genome Sequencing Center for Infectious Disease"/>
            <person name="Wu L."/>
            <person name="Ma J."/>
        </authorList>
    </citation>
    <scope>NUCLEOTIDE SEQUENCE [LARGE SCALE GENOMIC DNA]</scope>
    <source>
        <strain evidence="7">CGMCC 4.7317</strain>
    </source>
</reference>
<evidence type="ECO:0000259" key="5">
    <source>
        <dbReference type="Pfam" id="PF00296"/>
    </source>
</evidence>
<dbReference type="PANTHER" id="PTHR42847:SF4">
    <property type="entry name" value="ALKANESULFONATE MONOOXYGENASE-RELATED"/>
    <property type="match status" value="1"/>
</dbReference>
<protein>
    <submittedName>
        <fullName evidence="6">TIGR03619 family F420-dependent LLM class oxidoreductase</fullName>
        <ecNumber evidence="6">1.-.-.-</ecNumber>
    </submittedName>
</protein>
<dbReference type="Proteomes" id="UP001596138">
    <property type="component" value="Unassembled WGS sequence"/>
</dbReference>
<dbReference type="Pfam" id="PF00296">
    <property type="entry name" value="Bac_luciferase"/>
    <property type="match status" value="1"/>
</dbReference>
<dbReference type="EMBL" id="JBHSTI010000009">
    <property type="protein sequence ID" value="MFC6239290.1"/>
    <property type="molecule type" value="Genomic_DNA"/>
</dbReference>
<evidence type="ECO:0000256" key="4">
    <source>
        <dbReference type="ARBA" id="ARBA00023033"/>
    </source>
</evidence>
<keyword evidence="2" id="KW-0288">FMN</keyword>
<dbReference type="InterPro" id="IPR036661">
    <property type="entry name" value="Luciferase-like_sf"/>
</dbReference>
<gene>
    <name evidence="6" type="ORF">ACFQGU_15530</name>
</gene>
<evidence type="ECO:0000256" key="1">
    <source>
        <dbReference type="ARBA" id="ARBA00022630"/>
    </source>
</evidence>
<proteinExistence type="predicted"/>
<evidence type="ECO:0000256" key="2">
    <source>
        <dbReference type="ARBA" id="ARBA00022643"/>
    </source>
</evidence>
<dbReference type="RefSeq" id="WP_386768451.1">
    <property type="nucleotide sequence ID" value="NZ_JBHSTI010000009.1"/>
</dbReference>
<evidence type="ECO:0000313" key="7">
    <source>
        <dbReference type="Proteomes" id="UP001596138"/>
    </source>
</evidence>
<dbReference type="Gene3D" id="3.20.20.30">
    <property type="entry name" value="Luciferase-like domain"/>
    <property type="match status" value="1"/>
</dbReference>
<dbReference type="SUPFAM" id="SSF51679">
    <property type="entry name" value="Bacterial luciferase-like"/>
    <property type="match status" value="1"/>
</dbReference>
<dbReference type="GO" id="GO:0016491">
    <property type="term" value="F:oxidoreductase activity"/>
    <property type="evidence" value="ECO:0007669"/>
    <property type="project" value="UniProtKB-KW"/>
</dbReference>
<sequence>MDIGVMTLLTDESSSPYEVARALEVRGFESLFIGEHTHMPHVPATEYPGERGELPPGVNRTYDPWTALMAAATATSRLRLGTSICELAVYDPILLAKVIASVDRLSGGRLVLGLGYGWNVPEIENHGVAFADRRDVLHENLEAMTAIWTQDVASYSGQHVSFDQILCWPKPLQSPRPPALLGATGPKGLAAAVAYFDGWMPTGYDNFVRGLPLLRQACEAAGRDISTVRITVTDRHPDSERMAFYAENGAERLIVSKVMTQFTPATLDRELDTLAAVVGEHLHP</sequence>
<organism evidence="6 7">
    <name type="scientific">Longivirga aurantiaca</name>
    <dbReference type="NCBI Taxonomy" id="1837743"/>
    <lineage>
        <taxon>Bacteria</taxon>
        <taxon>Bacillati</taxon>
        <taxon>Actinomycetota</taxon>
        <taxon>Actinomycetes</taxon>
        <taxon>Sporichthyales</taxon>
        <taxon>Sporichthyaceae</taxon>
        <taxon>Longivirga</taxon>
    </lineage>
</organism>
<keyword evidence="1" id="KW-0285">Flavoprotein</keyword>
<dbReference type="NCBIfam" id="TIGR03619">
    <property type="entry name" value="F420_Rv2161c"/>
    <property type="match status" value="1"/>
</dbReference>